<comment type="caution">
    <text evidence="6">The sequence shown here is derived from an EMBL/GenBank/DDBJ whole genome shotgun (WGS) entry which is preliminary data.</text>
</comment>
<evidence type="ECO:0000256" key="4">
    <source>
        <dbReference type="PIRSR" id="PIRSR606710-2"/>
    </source>
</evidence>
<evidence type="ECO:0000256" key="5">
    <source>
        <dbReference type="RuleBase" id="RU361187"/>
    </source>
</evidence>
<keyword evidence="3 5" id="KW-0326">Glycosidase</keyword>
<keyword evidence="2 5" id="KW-0378">Hydrolase</keyword>
<dbReference type="SUPFAM" id="SSF75005">
    <property type="entry name" value="Arabinanase/levansucrase/invertase"/>
    <property type="match status" value="1"/>
</dbReference>
<dbReference type="RefSeq" id="WP_166379783.1">
    <property type="nucleotide sequence ID" value="NZ_BAAATT010000005.1"/>
</dbReference>
<dbReference type="Pfam" id="PF04616">
    <property type="entry name" value="Glyco_hydro_43"/>
    <property type="match status" value="1"/>
</dbReference>
<reference evidence="6" key="1">
    <citation type="submission" date="2021-01" db="EMBL/GenBank/DDBJ databases">
        <title>Whole genome shotgun sequence of Catellatospora methionotrophica NBRC 14553.</title>
        <authorList>
            <person name="Komaki H."/>
            <person name="Tamura T."/>
        </authorList>
    </citation>
    <scope>NUCLEOTIDE SEQUENCE</scope>
    <source>
        <strain evidence="6">NBRC 14553</strain>
    </source>
</reference>
<dbReference type="InterPro" id="IPR006710">
    <property type="entry name" value="Glyco_hydro_43"/>
</dbReference>
<dbReference type="EMBL" id="BONJ01000020">
    <property type="protein sequence ID" value="GIG15360.1"/>
    <property type="molecule type" value="Genomic_DNA"/>
</dbReference>
<evidence type="ECO:0000313" key="6">
    <source>
        <dbReference type="EMBL" id="GIG15360.1"/>
    </source>
</evidence>
<evidence type="ECO:0000256" key="3">
    <source>
        <dbReference type="ARBA" id="ARBA00023295"/>
    </source>
</evidence>
<protein>
    <recommendedName>
        <fullName evidence="8">Glycosyl hydrolase family 43</fullName>
    </recommendedName>
</protein>
<evidence type="ECO:0000313" key="7">
    <source>
        <dbReference type="Proteomes" id="UP000660339"/>
    </source>
</evidence>
<proteinExistence type="inferred from homology"/>
<gene>
    <name evidence="6" type="ORF">Cme02nite_36920</name>
</gene>
<evidence type="ECO:0000256" key="2">
    <source>
        <dbReference type="ARBA" id="ARBA00022801"/>
    </source>
</evidence>
<organism evidence="6 7">
    <name type="scientific">Catellatospora methionotrophica</name>
    <dbReference type="NCBI Taxonomy" id="121620"/>
    <lineage>
        <taxon>Bacteria</taxon>
        <taxon>Bacillati</taxon>
        <taxon>Actinomycetota</taxon>
        <taxon>Actinomycetes</taxon>
        <taxon>Micromonosporales</taxon>
        <taxon>Micromonosporaceae</taxon>
        <taxon>Catellatospora</taxon>
    </lineage>
</organism>
<keyword evidence="7" id="KW-1185">Reference proteome</keyword>
<dbReference type="AlphaFoldDB" id="A0A8J3LMH3"/>
<accession>A0A8J3LMH3</accession>
<dbReference type="GO" id="GO:0005975">
    <property type="term" value="P:carbohydrate metabolic process"/>
    <property type="evidence" value="ECO:0007669"/>
    <property type="project" value="InterPro"/>
</dbReference>
<dbReference type="Proteomes" id="UP000660339">
    <property type="component" value="Unassembled WGS sequence"/>
</dbReference>
<name>A0A8J3LMH3_9ACTN</name>
<feature type="site" description="Important for catalytic activity, responsible for pKa modulation of the active site Glu and correct orientation of both the proton donor and substrate" evidence="4">
    <location>
        <position position="190"/>
    </location>
</feature>
<comment type="similarity">
    <text evidence="1 5">Belongs to the glycosyl hydrolase 43 family.</text>
</comment>
<evidence type="ECO:0000256" key="1">
    <source>
        <dbReference type="ARBA" id="ARBA00009865"/>
    </source>
</evidence>
<evidence type="ECO:0008006" key="8">
    <source>
        <dbReference type="Google" id="ProtNLM"/>
    </source>
</evidence>
<sequence length="386" mass="40724">MSTAHRTPARHGWALMTAAAVLAAVLPSVVVVVAPPAADAARLLAAAVLPAVAPADEAQDFPFPGADTIALHNGSDQYVTYGASAGGRKVPYAVSGSGDVVGTSPVVAGDALPGGGGAWVADGAGIWTPGAFYHVKDGVGRYYLFYTAIHRNDGDRRCIGVASSVNPFGGFRAEAQPIVCPDKGDRWALDADVTTGPEGAIWMTWRDGQRAEGPESALSVMMLKFNADGTVDRNSDPVVIMRSDALAWAHYQQDGGVTVIENPSALFHNGSWYLFYSGNSWPTNYYATGIAYCGAKIDDGLCSQLPGPNRAWFSYSGPQTHLPDSLRLYGLPGNKRGPGAMDVYRARDGKPWVTWNYLSDGGGRKSRVGRLVITGSGANADFRVTL</sequence>
<dbReference type="InterPro" id="IPR023296">
    <property type="entry name" value="Glyco_hydro_beta-prop_sf"/>
</dbReference>
<dbReference type="GO" id="GO:0004553">
    <property type="term" value="F:hydrolase activity, hydrolyzing O-glycosyl compounds"/>
    <property type="evidence" value="ECO:0007669"/>
    <property type="project" value="InterPro"/>
</dbReference>
<dbReference type="Gene3D" id="2.115.10.20">
    <property type="entry name" value="Glycosyl hydrolase domain, family 43"/>
    <property type="match status" value="1"/>
</dbReference>